<dbReference type="GO" id="GO:0070063">
    <property type="term" value="F:RNA polymerase binding"/>
    <property type="evidence" value="ECO:0007669"/>
    <property type="project" value="InterPro"/>
</dbReference>
<evidence type="ECO:0000259" key="3">
    <source>
        <dbReference type="Pfam" id="PF01272"/>
    </source>
</evidence>
<evidence type="ECO:0000259" key="4">
    <source>
        <dbReference type="Pfam" id="PF03449"/>
    </source>
</evidence>
<dbReference type="FunFam" id="3.10.50.30:FF:000001">
    <property type="entry name" value="Transcription elongation factor GreA"/>
    <property type="match status" value="1"/>
</dbReference>
<keyword evidence="1" id="KW-0805">Transcription regulation</keyword>
<dbReference type="EMBL" id="UINC01032627">
    <property type="protein sequence ID" value="SVB20602.1"/>
    <property type="molecule type" value="Genomic_DNA"/>
</dbReference>
<evidence type="ECO:0000313" key="5">
    <source>
        <dbReference type="EMBL" id="SVB20602.1"/>
    </source>
</evidence>
<dbReference type="PANTHER" id="PTHR30437">
    <property type="entry name" value="TRANSCRIPTION ELONGATION FACTOR GREA"/>
    <property type="match status" value="1"/>
</dbReference>
<dbReference type="SUPFAM" id="SSF54534">
    <property type="entry name" value="FKBP-like"/>
    <property type="match status" value="1"/>
</dbReference>
<evidence type="ECO:0008006" key="6">
    <source>
        <dbReference type="Google" id="ProtNLM"/>
    </source>
</evidence>
<dbReference type="Pfam" id="PF01272">
    <property type="entry name" value="GreA_GreB"/>
    <property type="match status" value="1"/>
</dbReference>
<dbReference type="InterPro" id="IPR036953">
    <property type="entry name" value="GreA/GreB_C_sf"/>
</dbReference>
<keyword evidence="2" id="KW-0804">Transcription</keyword>
<dbReference type="InterPro" id="IPR001437">
    <property type="entry name" value="Tscrpt_elong_fac_GreA/B_C"/>
</dbReference>
<dbReference type="SUPFAM" id="SSF46557">
    <property type="entry name" value="GreA transcript cleavage protein, N-terminal domain"/>
    <property type="match status" value="1"/>
</dbReference>
<sequence>MNKAFTKESDNDEFTEAVVKPVDPLPANVPNYVTPEGARRLREKLRRLIDEEKPALEVQASGRQGGDGALANESKTKARKKLAEVTARIQFLESHIGRFQIVDGRQQRTDTVRFGARVTVMDTEGDERTYLICGVDESEPETGAVSWISPIAKVLLGHKVGDEVALQLPRGEQLLEIVEID</sequence>
<dbReference type="InterPro" id="IPR022691">
    <property type="entry name" value="Tscrpt_elong_fac_GreA/B_N"/>
</dbReference>
<dbReference type="Gene3D" id="1.10.287.180">
    <property type="entry name" value="Transcription elongation factor, GreA/GreB, N-terminal domain"/>
    <property type="match status" value="1"/>
</dbReference>
<dbReference type="InterPro" id="IPR036805">
    <property type="entry name" value="Tscrpt_elong_fac_GreA/B_N_sf"/>
</dbReference>
<proteinExistence type="predicted"/>
<dbReference type="PANTHER" id="PTHR30437:SF6">
    <property type="entry name" value="TRANSCRIPTION ELONGATION FACTOR GREB"/>
    <property type="match status" value="1"/>
</dbReference>
<dbReference type="GO" id="GO:0003677">
    <property type="term" value="F:DNA binding"/>
    <property type="evidence" value="ECO:0007669"/>
    <property type="project" value="InterPro"/>
</dbReference>
<name>A0A382C4B0_9ZZZZ</name>
<organism evidence="5">
    <name type="scientific">marine metagenome</name>
    <dbReference type="NCBI Taxonomy" id="408172"/>
    <lineage>
        <taxon>unclassified sequences</taxon>
        <taxon>metagenomes</taxon>
        <taxon>ecological metagenomes</taxon>
    </lineage>
</organism>
<feature type="domain" description="Transcription elongation factor GreA/GreB C-terminal" evidence="3">
    <location>
        <begin position="108"/>
        <end position="180"/>
    </location>
</feature>
<dbReference type="GO" id="GO:0032784">
    <property type="term" value="P:regulation of DNA-templated transcription elongation"/>
    <property type="evidence" value="ECO:0007669"/>
    <property type="project" value="InterPro"/>
</dbReference>
<dbReference type="AlphaFoldDB" id="A0A382C4B0"/>
<accession>A0A382C4B0</accession>
<dbReference type="GO" id="GO:0006354">
    <property type="term" value="P:DNA-templated transcription elongation"/>
    <property type="evidence" value="ECO:0007669"/>
    <property type="project" value="TreeGrafter"/>
</dbReference>
<dbReference type="Gene3D" id="3.10.50.30">
    <property type="entry name" value="Transcription elongation factor, GreA/GreB, C-terminal domain"/>
    <property type="match status" value="1"/>
</dbReference>
<evidence type="ECO:0000256" key="2">
    <source>
        <dbReference type="ARBA" id="ARBA00023163"/>
    </source>
</evidence>
<gene>
    <name evidence="5" type="ORF">METZ01_LOCUS173456</name>
</gene>
<dbReference type="Pfam" id="PF03449">
    <property type="entry name" value="GreA_GreB_N"/>
    <property type="match status" value="1"/>
</dbReference>
<feature type="domain" description="Transcription elongation factor GreA/GreB N-terminal" evidence="4">
    <location>
        <begin position="31"/>
        <end position="101"/>
    </location>
</feature>
<evidence type="ECO:0000256" key="1">
    <source>
        <dbReference type="ARBA" id="ARBA00023015"/>
    </source>
</evidence>
<dbReference type="PIRSF" id="PIRSF006092">
    <property type="entry name" value="GreA_GreB"/>
    <property type="match status" value="1"/>
</dbReference>
<protein>
    <recommendedName>
        <fullName evidence="6">Transcription elongation factor GreA/GreB C-terminal domain-containing protein</fullName>
    </recommendedName>
</protein>
<dbReference type="InterPro" id="IPR023459">
    <property type="entry name" value="Tscrpt_elong_fac_GreA/B_fam"/>
</dbReference>
<reference evidence="5" key="1">
    <citation type="submission" date="2018-05" db="EMBL/GenBank/DDBJ databases">
        <authorList>
            <person name="Lanie J.A."/>
            <person name="Ng W.-L."/>
            <person name="Kazmierczak K.M."/>
            <person name="Andrzejewski T.M."/>
            <person name="Davidsen T.M."/>
            <person name="Wayne K.J."/>
            <person name="Tettelin H."/>
            <person name="Glass J.I."/>
            <person name="Rusch D."/>
            <person name="Podicherti R."/>
            <person name="Tsui H.-C.T."/>
            <person name="Winkler M.E."/>
        </authorList>
    </citation>
    <scope>NUCLEOTIDE SEQUENCE</scope>
</reference>